<reference evidence="1" key="1">
    <citation type="submission" date="2023-11" db="EMBL/GenBank/DDBJ databases">
        <title>Genome assemblies of two species of porcelain crab, Petrolisthes cinctipes and Petrolisthes manimaculis (Anomura: Porcellanidae).</title>
        <authorList>
            <person name="Angst P."/>
        </authorList>
    </citation>
    <scope>NUCLEOTIDE SEQUENCE</scope>
    <source>
        <strain evidence="1">PB745_02</strain>
        <tissue evidence="1">Gill</tissue>
    </source>
</reference>
<dbReference type="Proteomes" id="UP001292094">
    <property type="component" value="Unassembled WGS sequence"/>
</dbReference>
<proteinExistence type="predicted"/>
<protein>
    <submittedName>
        <fullName evidence="1">Uncharacterized protein</fullName>
    </submittedName>
</protein>
<dbReference type="AlphaFoldDB" id="A0AAE1NHX9"/>
<gene>
    <name evidence="1" type="ORF">Pmani_037999</name>
</gene>
<evidence type="ECO:0000313" key="1">
    <source>
        <dbReference type="EMBL" id="KAK4289006.1"/>
    </source>
</evidence>
<evidence type="ECO:0000313" key="2">
    <source>
        <dbReference type="Proteomes" id="UP001292094"/>
    </source>
</evidence>
<dbReference type="EMBL" id="JAWZYT010006026">
    <property type="protein sequence ID" value="KAK4289006.1"/>
    <property type="molecule type" value="Genomic_DNA"/>
</dbReference>
<name>A0AAE1NHX9_9EUCA</name>
<accession>A0AAE1NHX9</accession>
<keyword evidence="2" id="KW-1185">Reference proteome</keyword>
<sequence>MFTILPTFFFPFTAGRDGERGRQTAAIFSVSAAAAAAAAATATRPTITSQTLTLPPRLPSIPYRACHPFPAVPAILLHPAIHSLPCLPSHYILPSIPCRACHLITSYHPFPAVPAISLHPTIHSLPCLPSHYILPSIPCRACHLITSYHPFPAVPAIPLHPAILIHPAIHSLPYDCYPITTCHPCSAIVITSCTISIHSFIHCHQQSLL</sequence>
<comment type="caution">
    <text evidence="1">The sequence shown here is derived from an EMBL/GenBank/DDBJ whole genome shotgun (WGS) entry which is preliminary data.</text>
</comment>
<organism evidence="1 2">
    <name type="scientific">Petrolisthes manimaculis</name>
    <dbReference type="NCBI Taxonomy" id="1843537"/>
    <lineage>
        <taxon>Eukaryota</taxon>
        <taxon>Metazoa</taxon>
        <taxon>Ecdysozoa</taxon>
        <taxon>Arthropoda</taxon>
        <taxon>Crustacea</taxon>
        <taxon>Multicrustacea</taxon>
        <taxon>Malacostraca</taxon>
        <taxon>Eumalacostraca</taxon>
        <taxon>Eucarida</taxon>
        <taxon>Decapoda</taxon>
        <taxon>Pleocyemata</taxon>
        <taxon>Anomura</taxon>
        <taxon>Galatheoidea</taxon>
        <taxon>Porcellanidae</taxon>
        <taxon>Petrolisthes</taxon>
    </lineage>
</organism>